<proteinExistence type="inferred from homology"/>
<protein>
    <submittedName>
        <fullName evidence="8">Putative fad linked oxidase domain protein</fullName>
    </submittedName>
</protein>
<dbReference type="OrthoDB" id="415825at2759"/>
<dbReference type="Proteomes" id="UP000014074">
    <property type="component" value="Unassembled WGS sequence"/>
</dbReference>
<feature type="domain" description="FAD-binding PCMH-type" evidence="7">
    <location>
        <begin position="36"/>
        <end position="207"/>
    </location>
</feature>
<evidence type="ECO:0000256" key="6">
    <source>
        <dbReference type="SAM" id="MobiDB-lite"/>
    </source>
</evidence>
<reference evidence="9" key="1">
    <citation type="journal article" date="2013" name="Genome Announc.">
        <title>Draft genome sequence of the ascomycete Phaeoacremonium aleophilum strain UCR-PA7, a causal agent of the esca disease complex in grapevines.</title>
        <authorList>
            <person name="Blanco-Ulate B."/>
            <person name="Rolshausen P."/>
            <person name="Cantu D."/>
        </authorList>
    </citation>
    <scope>NUCLEOTIDE SEQUENCE [LARGE SCALE GENOMIC DNA]</scope>
    <source>
        <strain evidence="9">UCR-PA7</strain>
    </source>
</reference>
<dbReference type="InterPro" id="IPR036318">
    <property type="entry name" value="FAD-bd_PCMH-like_sf"/>
</dbReference>
<keyword evidence="4" id="KW-0274">FAD</keyword>
<dbReference type="GO" id="GO:0071949">
    <property type="term" value="F:FAD binding"/>
    <property type="evidence" value="ECO:0007669"/>
    <property type="project" value="InterPro"/>
</dbReference>
<dbReference type="Gene3D" id="3.30.43.10">
    <property type="entry name" value="Uridine Diphospho-n-acetylenolpyruvylglucosamine Reductase, domain 2"/>
    <property type="match status" value="1"/>
</dbReference>
<dbReference type="InterPro" id="IPR016164">
    <property type="entry name" value="FAD-linked_Oxase-like_C"/>
</dbReference>
<dbReference type="InterPro" id="IPR012951">
    <property type="entry name" value="BBE"/>
</dbReference>
<dbReference type="Pfam" id="PF01565">
    <property type="entry name" value="FAD_binding_4"/>
    <property type="match status" value="1"/>
</dbReference>
<dbReference type="InterPro" id="IPR006094">
    <property type="entry name" value="Oxid_FAD_bind_N"/>
</dbReference>
<evidence type="ECO:0000259" key="7">
    <source>
        <dbReference type="PROSITE" id="PS51387"/>
    </source>
</evidence>
<evidence type="ECO:0000256" key="2">
    <source>
        <dbReference type="ARBA" id="ARBA00005466"/>
    </source>
</evidence>
<dbReference type="InterPro" id="IPR016167">
    <property type="entry name" value="FAD-bd_PCMH_sub1"/>
</dbReference>
<dbReference type="PANTHER" id="PTHR42973">
    <property type="entry name" value="BINDING OXIDOREDUCTASE, PUTATIVE (AFU_ORTHOLOGUE AFUA_1G17690)-RELATED"/>
    <property type="match status" value="1"/>
</dbReference>
<dbReference type="GeneID" id="19327713"/>
<evidence type="ECO:0000256" key="4">
    <source>
        <dbReference type="ARBA" id="ARBA00022827"/>
    </source>
</evidence>
<evidence type="ECO:0000256" key="1">
    <source>
        <dbReference type="ARBA" id="ARBA00001974"/>
    </source>
</evidence>
<feature type="region of interest" description="Disordered" evidence="6">
    <location>
        <begin position="412"/>
        <end position="441"/>
    </location>
</feature>
<organism evidence="8 9">
    <name type="scientific">Phaeoacremonium minimum (strain UCR-PA7)</name>
    <name type="common">Esca disease fungus</name>
    <name type="synonym">Togninia minima</name>
    <dbReference type="NCBI Taxonomy" id="1286976"/>
    <lineage>
        <taxon>Eukaryota</taxon>
        <taxon>Fungi</taxon>
        <taxon>Dikarya</taxon>
        <taxon>Ascomycota</taxon>
        <taxon>Pezizomycotina</taxon>
        <taxon>Sordariomycetes</taxon>
        <taxon>Sordariomycetidae</taxon>
        <taxon>Togniniales</taxon>
        <taxon>Togniniaceae</taxon>
        <taxon>Phaeoacremonium</taxon>
    </lineage>
</organism>
<dbReference type="Gene3D" id="3.30.465.10">
    <property type="match status" value="1"/>
</dbReference>
<dbReference type="AlphaFoldDB" id="R8BEF9"/>
<dbReference type="Gene3D" id="3.40.462.20">
    <property type="match status" value="1"/>
</dbReference>
<dbReference type="KEGG" id="tmn:UCRPA7_6999"/>
<keyword evidence="9" id="KW-1185">Reference proteome</keyword>
<feature type="compositionally biased region" description="Polar residues" evidence="6">
    <location>
        <begin position="426"/>
        <end position="436"/>
    </location>
</feature>
<evidence type="ECO:0000256" key="3">
    <source>
        <dbReference type="ARBA" id="ARBA00022630"/>
    </source>
</evidence>
<keyword evidence="3" id="KW-0285">Flavoprotein</keyword>
<name>R8BEF9_PHAM7</name>
<dbReference type="PROSITE" id="PS51387">
    <property type="entry name" value="FAD_PCMH"/>
    <property type="match status" value="1"/>
</dbReference>
<evidence type="ECO:0000256" key="5">
    <source>
        <dbReference type="ARBA" id="ARBA00023002"/>
    </source>
</evidence>
<comment type="similarity">
    <text evidence="2">Belongs to the oxygen-dependent FAD-linked oxidoreductase family.</text>
</comment>
<evidence type="ECO:0000313" key="9">
    <source>
        <dbReference type="Proteomes" id="UP000014074"/>
    </source>
</evidence>
<evidence type="ECO:0000313" key="8">
    <source>
        <dbReference type="EMBL" id="EON97683.1"/>
    </source>
</evidence>
<dbReference type="GO" id="GO:0016491">
    <property type="term" value="F:oxidoreductase activity"/>
    <property type="evidence" value="ECO:0007669"/>
    <property type="project" value="UniProtKB-KW"/>
</dbReference>
<dbReference type="EMBL" id="KB933264">
    <property type="protein sequence ID" value="EON97683.1"/>
    <property type="molecule type" value="Genomic_DNA"/>
</dbReference>
<dbReference type="Pfam" id="PF08031">
    <property type="entry name" value="BBE"/>
    <property type="match status" value="1"/>
</dbReference>
<dbReference type="InterPro" id="IPR016166">
    <property type="entry name" value="FAD-bd_PCMH"/>
</dbReference>
<dbReference type="eggNOG" id="KOG1231">
    <property type="taxonomic scope" value="Eukaryota"/>
</dbReference>
<keyword evidence="5" id="KW-0560">Oxidoreductase</keyword>
<dbReference type="HOGENOM" id="CLU_018354_10_0_1"/>
<dbReference type="RefSeq" id="XP_007917725.1">
    <property type="nucleotide sequence ID" value="XM_007919534.1"/>
</dbReference>
<dbReference type="InterPro" id="IPR016169">
    <property type="entry name" value="FAD-bd_PCMH_sub2"/>
</dbReference>
<dbReference type="SUPFAM" id="SSF55103">
    <property type="entry name" value="FAD-linked oxidases, C-terminal domain"/>
    <property type="match status" value="1"/>
</dbReference>
<dbReference type="InterPro" id="IPR050416">
    <property type="entry name" value="FAD-linked_Oxidoreductase"/>
</dbReference>
<sequence>MMAAHFEALKEAIPPSQVLLPGENGYDDNIKRWSSTCVLPAGVVVLPKTTEEVSKVVKFATSNQIRFTVCGGGHSTSGQSSSDGGMVIDLRLMNNVEVDKANSTIAYGGGAKWSDVDTAAWEHGLATPGGTVSHTGVGGLVLGGGFGWLSPRYGLTIDVLLSVEMVLADGSIVTASESENPDLFWAVRGAGTSFGVATRFTSRAFPQGNVFAGLLIFPRDRLTDVIAGVNEFLTKQNGDQAILMIIGYSPPPDRAHVVITQIFHNGTQAEAEKFYEPLLKLGPLANLTSEIPYVELNSMSNAAFPHNQRWQFGAANITAPLNASLITEVADAFYKDIDKFSEDPAKEDMRSSAVGFEIFPNEKTREVDPESMSFMNRGEYFNAPVVMNWKDPARDKEVRQWKQNLANKLRSGGFAGDHAGSKGVGQYNNYEEQPSSAERGFGVNAKRLKELKQKFDPENHFDKLWKLT</sequence>
<dbReference type="SUPFAM" id="SSF56176">
    <property type="entry name" value="FAD-binding/transporter-associated domain-like"/>
    <property type="match status" value="1"/>
</dbReference>
<dbReference type="PANTHER" id="PTHR42973:SF39">
    <property type="entry name" value="FAD-BINDING PCMH-TYPE DOMAIN-CONTAINING PROTEIN"/>
    <property type="match status" value="1"/>
</dbReference>
<accession>R8BEF9</accession>
<gene>
    <name evidence="8" type="ORF">UCRPA7_6999</name>
</gene>
<comment type="cofactor">
    <cofactor evidence="1">
        <name>FAD</name>
        <dbReference type="ChEBI" id="CHEBI:57692"/>
    </cofactor>
</comment>